<dbReference type="Proteomes" id="UP001609186">
    <property type="component" value="Unassembled WGS sequence"/>
</dbReference>
<evidence type="ECO:0000313" key="1">
    <source>
        <dbReference type="EMBL" id="MFH5253148.1"/>
    </source>
</evidence>
<protein>
    <recommendedName>
        <fullName evidence="3">Secreted peptide</fullName>
    </recommendedName>
</protein>
<evidence type="ECO:0000313" key="2">
    <source>
        <dbReference type="Proteomes" id="UP001609186"/>
    </source>
</evidence>
<organism evidence="1 2">
    <name type="scientific">Burkholderia semiarida</name>
    <dbReference type="NCBI Taxonomy" id="2843303"/>
    <lineage>
        <taxon>Bacteria</taxon>
        <taxon>Pseudomonadati</taxon>
        <taxon>Pseudomonadota</taxon>
        <taxon>Betaproteobacteria</taxon>
        <taxon>Burkholderiales</taxon>
        <taxon>Burkholderiaceae</taxon>
        <taxon>Burkholderia</taxon>
        <taxon>Burkholderia cepacia complex</taxon>
    </lineage>
</organism>
<dbReference type="EMBL" id="JBIMPM010000021">
    <property type="protein sequence ID" value="MFH5253148.1"/>
    <property type="molecule type" value="Genomic_DNA"/>
</dbReference>
<gene>
    <name evidence="1" type="ORF">ACGTRS_18165</name>
</gene>
<proteinExistence type="predicted"/>
<keyword evidence="2" id="KW-1185">Reference proteome</keyword>
<reference evidence="1 2" key="1">
    <citation type="submission" date="2024-10" db="EMBL/GenBank/DDBJ databases">
        <title>Burkholderia semiarida in Mexico.</title>
        <authorList>
            <person name="Estrada P."/>
        </authorList>
    </citation>
    <scope>NUCLEOTIDE SEQUENCE [LARGE SCALE GENOMIC DNA]</scope>
    <source>
        <strain evidence="1 2">CLM7-1</strain>
    </source>
</reference>
<comment type="caution">
    <text evidence="1">The sequence shown here is derived from an EMBL/GenBank/DDBJ whole genome shotgun (WGS) entry which is preliminary data.</text>
</comment>
<sequence length="113" mass="12300">MLCGVTLPPAVLDGIVTFTFTLELPLPRTPLALVALPPRELVVFVFMLEPPPWLIAVERLDDCESELESAVCAWAPIAVVANSAAHAILIFLLFISLSGRGLTSHPDNPYYFP</sequence>
<accession>A0ABW7L8Y1</accession>
<name>A0ABW7L8Y1_9BURK</name>
<evidence type="ECO:0008006" key="3">
    <source>
        <dbReference type="Google" id="ProtNLM"/>
    </source>
</evidence>
<dbReference type="RefSeq" id="WP_395129902.1">
    <property type="nucleotide sequence ID" value="NZ_JBIMPM010000021.1"/>
</dbReference>